<keyword evidence="1" id="KW-0812">Transmembrane</keyword>
<reference evidence="2 3" key="1">
    <citation type="submission" date="2024-04" db="EMBL/GenBank/DDBJ databases">
        <title>Flavobacterium sp. DGU11 16S ribosomal RNA gene Genome sequencing and assembly.</title>
        <authorList>
            <person name="Park S."/>
        </authorList>
    </citation>
    <scope>NUCLEOTIDE SEQUENCE [LARGE SCALE GENOMIC DNA]</scope>
    <source>
        <strain evidence="2 3">DGU11</strain>
    </source>
</reference>
<dbReference type="PROSITE" id="PS51257">
    <property type="entry name" value="PROKAR_LIPOPROTEIN"/>
    <property type="match status" value="1"/>
</dbReference>
<dbReference type="Proteomes" id="UP001464555">
    <property type="component" value="Unassembled WGS sequence"/>
</dbReference>
<keyword evidence="1" id="KW-1133">Transmembrane helix</keyword>
<accession>A0ABU9HTL7</accession>
<evidence type="ECO:0000256" key="1">
    <source>
        <dbReference type="SAM" id="Phobius"/>
    </source>
</evidence>
<gene>
    <name evidence="2" type="ORF">AAEO56_04425</name>
</gene>
<organism evidence="2 3">
    <name type="scientific">Flavobacterium arundinis</name>
    <dbReference type="NCBI Taxonomy" id="3139143"/>
    <lineage>
        <taxon>Bacteria</taxon>
        <taxon>Pseudomonadati</taxon>
        <taxon>Bacteroidota</taxon>
        <taxon>Flavobacteriia</taxon>
        <taxon>Flavobacteriales</taxon>
        <taxon>Flavobacteriaceae</taxon>
        <taxon>Flavobacterium</taxon>
    </lineage>
</organism>
<evidence type="ECO:0008006" key="4">
    <source>
        <dbReference type="Google" id="ProtNLM"/>
    </source>
</evidence>
<protein>
    <recommendedName>
        <fullName evidence="4">Lipoprotein</fullName>
    </recommendedName>
</protein>
<dbReference type="EMBL" id="JBBYHR010000002">
    <property type="protein sequence ID" value="MEL1243498.1"/>
    <property type="molecule type" value="Genomic_DNA"/>
</dbReference>
<feature type="transmembrane region" description="Helical" evidence="1">
    <location>
        <begin position="32"/>
        <end position="50"/>
    </location>
</feature>
<sequence>MKNISLSKLLLFFFALASCIWAIIDSDNLYFVAFAWIMLVANIANFICIIRKERGNSATL</sequence>
<proteinExistence type="predicted"/>
<dbReference type="RefSeq" id="WP_341695815.1">
    <property type="nucleotide sequence ID" value="NZ_JBBYHR010000002.1"/>
</dbReference>
<comment type="caution">
    <text evidence="2">The sequence shown here is derived from an EMBL/GenBank/DDBJ whole genome shotgun (WGS) entry which is preliminary data.</text>
</comment>
<keyword evidence="1" id="KW-0472">Membrane</keyword>
<name>A0ABU9HTL7_9FLAO</name>
<evidence type="ECO:0000313" key="3">
    <source>
        <dbReference type="Proteomes" id="UP001464555"/>
    </source>
</evidence>
<keyword evidence="3" id="KW-1185">Reference proteome</keyword>
<evidence type="ECO:0000313" key="2">
    <source>
        <dbReference type="EMBL" id="MEL1243498.1"/>
    </source>
</evidence>